<dbReference type="EMBL" id="VSRR010000386">
    <property type="protein sequence ID" value="MPC14877.1"/>
    <property type="molecule type" value="Genomic_DNA"/>
</dbReference>
<dbReference type="Proteomes" id="UP000324222">
    <property type="component" value="Unassembled WGS sequence"/>
</dbReference>
<accession>A0A5B7CYP5</accession>
<comment type="caution">
    <text evidence="1">The sequence shown here is derived from an EMBL/GenBank/DDBJ whole genome shotgun (WGS) entry which is preliminary data.</text>
</comment>
<reference evidence="1 2" key="1">
    <citation type="submission" date="2019-05" db="EMBL/GenBank/DDBJ databases">
        <title>Another draft genome of Portunus trituberculatus and its Hox gene families provides insights of decapod evolution.</title>
        <authorList>
            <person name="Jeong J.-H."/>
            <person name="Song I."/>
            <person name="Kim S."/>
            <person name="Choi T."/>
            <person name="Kim D."/>
            <person name="Ryu S."/>
            <person name="Kim W."/>
        </authorList>
    </citation>
    <scope>NUCLEOTIDE SEQUENCE [LARGE SCALE GENOMIC DNA]</scope>
    <source>
        <tissue evidence="1">Muscle</tissue>
    </source>
</reference>
<name>A0A5B7CYP5_PORTR</name>
<proteinExistence type="predicted"/>
<gene>
    <name evidence="1" type="ORF">E2C01_007653</name>
</gene>
<evidence type="ECO:0000313" key="2">
    <source>
        <dbReference type="Proteomes" id="UP000324222"/>
    </source>
</evidence>
<sequence length="140" mass="15937">MPLPELLHKLSRLQKQSPSSVFIESPISMKWNLYSKIYPVKESESLIFLPTPTPTLTPIPTPTPTLAKSSRLLDSDSDFTPLATVYHYHLPYNNYHSFPHQTEVLQFCHPMVHSPHHKGSLQCSCDVHFPSSSLSLQAWK</sequence>
<protein>
    <submittedName>
        <fullName evidence="1">Uncharacterized protein</fullName>
    </submittedName>
</protein>
<dbReference type="AlphaFoldDB" id="A0A5B7CYP5"/>
<organism evidence="1 2">
    <name type="scientific">Portunus trituberculatus</name>
    <name type="common">Swimming crab</name>
    <name type="synonym">Neptunus trituberculatus</name>
    <dbReference type="NCBI Taxonomy" id="210409"/>
    <lineage>
        <taxon>Eukaryota</taxon>
        <taxon>Metazoa</taxon>
        <taxon>Ecdysozoa</taxon>
        <taxon>Arthropoda</taxon>
        <taxon>Crustacea</taxon>
        <taxon>Multicrustacea</taxon>
        <taxon>Malacostraca</taxon>
        <taxon>Eumalacostraca</taxon>
        <taxon>Eucarida</taxon>
        <taxon>Decapoda</taxon>
        <taxon>Pleocyemata</taxon>
        <taxon>Brachyura</taxon>
        <taxon>Eubrachyura</taxon>
        <taxon>Portunoidea</taxon>
        <taxon>Portunidae</taxon>
        <taxon>Portuninae</taxon>
        <taxon>Portunus</taxon>
    </lineage>
</organism>
<keyword evidence="2" id="KW-1185">Reference proteome</keyword>
<evidence type="ECO:0000313" key="1">
    <source>
        <dbReference type="EMBL" id="MPC14877.1"/>
    </source>
</evidence>